<reference evidence="1 2" key="1">
    <citation type="submission" date="2013-04" db="EMBL/GenBank/DDBJ databases">
        <title>The Genome Sequence of Propionimicrobium lymphophilum ACS-093-V-SCH5.</title>
        <authorList>
            <consortium name="The Broad Institute Genomics Platform"/>
            <person name="Earl A."/>
            <person name="Ward D."/>
            <person name="Feldgarden M."/>
            <person name="Gevers D."/>
            <person name="Saerens B."/>
            <person name="Vaneechoutte M."/>
            <person name="Walker B."/>
            <person name="Young S."/>
            <person name="Zeng Q."/>
            <person name="Gargeya S."/>
            <person name="Fitzgerald M."/>
            <person name="Haas B."/>
            <person name="Abouelleil A."/>
            <person name="Allen A.W."/>
            <person name="Alvarado L."/>
            <person name="Arachchi H.M."/>
            <person name="Berlin A.M."/>
            <person name="Chapman S.B."/>
            <person name="Gainer-Dewar J."/>
            <person name="Goldberg J."/>
            <person name="Griggs A."/>
            <person name="Gujja S."/>
            <person name="Hansen M."/>
            <person name="Howarth C."/>
            <person name="Imamovic A."/>
            <person name="Ireland A."/>
            <person name="Larimer J."/>
            <person name="McCowan C."/>
            <person name="Murphy C."/>
            <person name="Pearson M."/>
            <person name="Poon T.W."/>
            <person name="Priest M."/>
            <person name="Roberts A."/>
            <person name="Saif S."/>
            <person name="Shea T."/>
            <person name="Sisk P."/>
            <person name="Sykes S."/>
            <person name="Wortman J."/>
            <person name="Nusbaum C."/>
            <person name="Birren B."/>
        </authorList>
    </citation>
    <scope>NUCLEOTIDE SEQUENCE [LARGE SCALE GENOMIC DNA]</scope>
    <source>
        <strain evidence="1 2">ACS-093-V-SCH5</strain>
    </source>
</reference>
<evidence type="ECO:0000313" key="2">
    <source>
        <dbReference type="Proteomes" id="UP000014417"/>
    </source>
</evidence>
<dbReference type="STRING" id="883161.HMPREF9306_00204"/>
<dbReference type="RefSeq" id="WP_016455062.1">
    <property type="nucleotide sequence ID" value="NZ_KE150269.1"/>
</dbReference>
<organism evidence="1 2">
    <name type="scientific">Propionimicrobium lymphophilum ACS-093-V-SCH5</name>
    <dbReference type="NCBI Taxonomy" id="883161"/>
    <lineage>
        <taxon>Bacteria</taxon>
        <taxon>Bacillati</taxon>
        <taxon>Actinomycetota</taxon>
        <taxon>Actinomycetes</taxon>
        <taxon>Propionibacteriales</taxon>
        <taxon>Propionibacteriaceae</taxon>
        <taxon>Propionimicrobium</taxon>
    </lineage>
</organism>
<sequence length="64" mass="7413">MKIDELVLYKATQEVATLEEKELELVRQILAEAAVSWRGIDVLRMAQVFDRAKGVRIYFEVNES</sequence>
<accession>S2W6C2</accession>
<dbReference type="HOGENOM" id="CLU_2864235_0_0_11"/>
<name>S2W6C2_9ACTN</name>
<dbReference type="AlphaFoldDB" id="S2W6C2"/>
<dbReference type="Proteomes" id="UP000014417">
    <property type="component" value="Unassembled WGS sequence"/>
</dbReference>
<protein>
    <submittedName>
        <fullName evidence="1">Uncharacterized protein</fullName>
    </submittedName>
</protein>
<proteinExistence type="predicted"/>
<dbReference type="EMBL" id="AGZR01000003">
    <property type="protein sequence ID" value="EPD33790.1"/>
    <property type="molecule type" value="Genomic_DNA"/>
</dbReference>
<comment type="caution">
    <text evidence="1">The sequence shown here is derived from an EMBL/GenBank/DDBJ whole genome shotgun (WGS) entry which is preliminary data.</text>
</comment>
<evidence type="ECO:0000313" key="1">
    <source>
        <dbReference type="EMBL" id="EPD33790.1"/>
    </source>
</evidence>
<gene>
    <name evidence="1" type="ORF">HMPREF9306_00204</name>
</gene>
<keyword evidence="2" id="KW-1185">Reference proteome</keyword>